<keyword evidence="5 6" id="KW-0539">Nucleus</keyword>
<keyword evidence="4 6" id="KW-0677">Repeat</keyword>
<evidence type="ECO:0000256" key="7">
    <source>
        <dbReference type="SAM" id="MobiDB-lite"/>
    </source>
</evidence>
<dbReference type="HAMAP" id="MF_03056">
    <property type="entry name" value="TRM82"/>
    <property type="match status" value="1"/>
</dbReference>
<feature type="region of interest" description="Disordered" evidence="7">
    <location>
        <begin position="465"/>
        <end position="504"/>
    </location>
</feature>
<dbReference type="SMART" id="SM00320">
    <property type="entry name" value="WD40"/>
    <property type="match status" value="3"/>
</dbReference>
<feature type="region of interest" description="Disordered" evidence="7">
    <location>
        <begin position="516"/>
        <end position="562"/>
    </location>
</feature>
<proteinExistence type="inferred from homology"/>
<evidence type="ECO:0000256" key="3">
    <source>
        <dbReference type="ARBA" id="ARBA00022694"/>
    </source>
</evidence>
<dbReference type="AlphaFoldDB" id="A0A0C2Y4B4"/>
<dbReference type="PANTHER" id="PTHR16288:SF0">
    <property type="entry name" value="TRNA (GUANINE-N(7)-)-METHYLTRANSFERASE NON-CATALYTIC SUBUNIT WDR4"/>
    <property type="match status" value="1"/>
</dbReference>
<dbReference type="UniPathway" id="UPA00989"/>
<dbReference type="InterPro" id="IPR036322">
    <property type="entry name" value="WD40_repeat_dom_sf"/>
</dbReference>
<reference evidence="8 9" key="1">
    <citation type="submission" date="2014-04" db="EMBL/GenBank/DDBJ databases">
        <authorList>
            <consortium name="DOE Joint Genome Institute"/>
            <person name="Kuo A."/>
            <person name="Gay G."/>
            <person name="Dore J."/>
            <person name="Kohler A."/>
            <person name="Nagy L.G."/>
            <person name="Floudas D."/>
            <person name="Copeland A."/>
            <person name="Barry K.W."/>
            <person name="Cichocki N."/>
            <person name="Veneault-Fourrey C."/>
            <person name="LaButti K."/>
            <person name="Lindquist E.A."/>
            <person name="Lipzen A."/>
            <person name="Lundell T."/>
            <person name="Morin E."/>
            <person name="Murat C."/>
            <person name="Sun H."/>
            <person name="Tunlid A."/>
            <person name="Henrissat B."/>
            <person name="Grigoriev I.V."/>
            <person name="Hibbett D.S."/>
            <person name="Martin F."/>
            <person name="Nordberg H.P."/>
            <person name="Cantor M.N."/>
            <person name="Hua S.X."/>
        </authorList>
    </citation>
    <scope>NUCLEOTIDE SEQUENCE [LARGE SCALE GENOMIC DNA]</scope>
    <source>
        <strain evidence="9">h7</strain>
    </source>
</reference>
<dbReference type="PANTHER" id="PTHR16288">
    <property type="entry name" value="WD40 REPEAT PROTEIN 4"/>
    <property type="match status" value="1"/>
</dbReference>
<feature type="compositionally biased region" description="Basic and acidic residues" evidence="7">
    <location>
        <begin position="131"/>
        <end position="140"/>
    </location>
</feature>
<accession>A0A0C2Y4B4</accession>
<keyword evidence="3 6" id="KW-0819">tRNA processing</keyword>
<feature type="compositionally biased region" description="Basic and acidic residues" evidence="7">
    <location>
        <begin position="281"/>
        <end position="312"/>
    </location>
</feature>
<name>A0A0C2Y4B4_HEBCY</name>
<dbReference type="Proteomes" id="UP000053424">
    <property type="component" value="Unassembled WGS sequence"/>
</dbReference>
<keyword evidence="2 6" id="KW-0853">WD repeat</keyword>
<evidence type="ECO:0000313" key="8">
    <source>
        <dbReference type="EMBL" id="KIM44673.1"/>
    </source>
</evidence>
<evidence type="ECO:0000256" key="5">
    <source>
        <dbReference type="ARBA" id="ARBA00023242"/>
    </source>
</evidence>
<keyword evidence="9" id="KW-1185">Reference proteome</keyword>
<evidence type="ECO:0000256" key="6">
    <source>
        <dbReference type="HAMAP-Rule" id="MF_03056"/>
    </source>
</evidence>
<feature type="compositionally biased region" description="Basic residues" evidence="7">
    <location>
        <begin position="270"/>
        <end position="280"/>
    </location>
</feature>
<gene>
    <name evidence="8" type="ORF">M413DRAFT_442627</name>
</gene>
<evidence type="ECO:0000256" key="4">
    <source>
        <dbReference type="ARBA" id="ARBA00022737"/>
    </source>
</evidence>
<comment type="pathway">
    <text evidence="6">tRNA modification; N(7)-methylguanine-tRNA biosynthesis.</text>
</comment>
<dbReference type="GO" id="GO:0106004">
    <property type="term" value="P:tRNA (guanine-N7)-methylation"/>
    <property type="evidence" value="ECO:0007669"/>
    <property type="project" value="UniProtKB-UniRule"/>
</dbReference>
<dbReference type="InterPro" id="IPR028884">
    <property type="entry name" value="Trm82"/>
</dbReference>
<dbReference type="InterPro" id="IPR001680">
    <property type="entry name" value="WD40_rpt"/>
</dbReference>
<sequence length="562" mass="61365">MTKYPHTRIFVGSSTTLDIAGPHIQVLDTSSGEVLHSSHGFSESDVALVLKSGPIRCAAVSQDFSYLLTSGEDKLLKLWAVDGLKLLSERELPKKATNVAFTADAQTLLVSDKFGDIFSYPFNHTPPVKGTQEKSKDALSSHENPSGGQLILGHASPLNAFLLSADEKFIITADRDEHIRVSWFPKGYNIEMYCLGHLKFVSALHIPSFDHSSLISGGGDPVLKIWNWMNGVVKHEVPVLEVVEPFIAVRATKRKRDQAEDDGDETPKALKGKGKRKQGRKEKQREVHATEGDHAAILDTDGKDENLGDSNEEKPEKVLVIRKVASVNSDSGAHIVFSAVGTTALFAFPFKNDVSASEIQCIDFARPVLDFTIVDVQSILVSLDGEWLPEGVEDSPRCESMDSLNGPMAKLLKIAGGKFVEDSETLKPLVNSLNSGSLLPATSEDLKRLDLYSDLVTLPKYVDDDTETNDVTRQDMPIGAPDLSSSEMAKSRGKGKTELSKKELGRLKLKQAVMAKANEKVRKADDSDVDEELKTKKSRSEASGPEADHMNEDEADVNMVGS</sequence>
<comment type="similarity">
    <text evidence="6">Belongs to the WD repeat TRM82 family.</text>
</comment>
<evidence type="ECO:0000256" key="1">
    <source>
        <dbReference type="ARBA" id="ARBA00004123"/>
    </source>
</evidence>
<dbReference type="GO" id="GO:0005829">
    <property type="term" value="C:cytosol"/>
    <property type="evidence" value="ECO:0007669"/>
    <property type="project" value="TreeGrafter"/>
</dbReference>
<dbReference type="GO" id="GO:0005634">
    <property type="term" value="C:nucleus"/>
    <property type="evidence" value="ECO:0007669"/>
    <property type="project" value="UniProtKB-SubCell"/>
</dbReference>
<feature type="compositionally biased region" description="Basic and acidic residues" evidence="7">
    <location>
        <begin position="495"/>
        <end position="504"/>
    </location>
</feature>
<organism evidence="8 9">
    <name type="scientific">Hebeloma cylindrosporum</name>
    <dbReference type="NCBI Taxonomy" id="76867"/>
    <lineage>
        <taxon>Eukaryota</taxon>
        <taxon>Fungi</taxon>
        <taxon>Dikarya</taxon>
        <taxon>Basidiomycota</taxon>
        <taxon>Agaricomycotina</taxon>
        <taxon>Agaricomycetes</taxon>
        <taxon>Agaricomycetidae</taxon>
        <taxon>Agaricales</taxon>
        <taxon>Agaricineae</taxon>
        <taxon>Hymenogastraceae</taxon>
        <taxon>Hebeloma</taxon>
    </lineage>
</organism>
<dbReference type="STRING" id="686832.A0A0C2Y4B4"/>
<dbReference type="OrthoDB" id="339900at2759"/>
<dbReference type="GO" id="GO:0043527">
    <property type="term" value="C:tRNA methyltransferase complex"/>
    <property type="evidence" value="ECO:0007669"/>
    <property type="project" value="TreeGrafter"/>
</dbReference>
<dbReference type="SUPFAM" id="SSF50978">
    <property type="entry name" value="WD40 repeat-like"/>
    <property type="match status" value="1"/>
</dbReference>
<evidence type="ECO:0000313" key="9">
    <source>
        <dbReference type="Proteomes" id="UP000053424"/>
    </source>
</evidence>
<dbReference type="Gene3D" id="2.130.10.10">
    <property type="entry name" value="YVTN repeat-like/Quinoprotein amine dehydrogenase"/>
    <property type="match status" value="2"/>
</dbReference>
<feature type="region of interest" description="Disordered" evidence="7">
    <location>
        <begin position="253"/>
        <end position="312"/>
    </location>
</feature>
<comment type="subcellular location">
    <subcellularLocation>
        <location evidence="1 6">Nucleus</location>
    </subcellularLocation>
</comment>
<evidence type="ECO:0000256" key="2">
    <source>
        <dbReference type="ARBA" id="ARBA00022574"/>
    </source>
</evidence>
<feature type="compositionally biased region" description="Basic and acidic residues" evidence="7">
    <location>
        <begin position="517"/>
        <end position="552"/>
    </location>
</feature>
<dbReference type="Pfam" id="PF00400">
    <property type="entry name" value="WD40"/>
    <property type="match status" value="2"/>
</dbReference>
<dbReference type="EMBL" id="KN831773">
    <property type="protein sequence ID" value="KIM44673.1"/>
    <property type="molecule type" value="Genomic_DNA"/>
</dbReference>
<reference evidence="9" key="2">
    <citation type="submission" date="2015-01" db="EMBL/GenBank/DDBJ databases">
        <title>Evolutionary Origins and Diversification of the Mycorrhizal Mutualists.</title>
        <authorList>
            <consortium name="DOE Joint Genome Institute"/>
            <consortium name="Mycorrhizal Genomics Consortium"/>
            <person name="Kohler A."/>
            <person name="Kuo A."/>
            <person name="Nagy L.G."/>
            <person name="Floudas D."/>
            <person name="Copeland A."/>
            <person name="Barry K.W."/>
            <person name="Cichocki N."/>
            <person name="Veneault-Fourrey C."/>
            <person name="LaButti K."/>
            <person name="Lindquist E.A."/>
            <person name="Lipzen A."/>
            <person name="Lundell T."/>
            <person name="Morin E."/>
            <person name="Murat C."/>
            <person name="Riley R."/>
            <person name="Ohm R."/>
            <person name="Sun H."/>
            <person name="Tunlid A."/>
            <person name="Henrissat B."/>
            <person name="Grigoriev I.V."/>
            <person name="Hibbett D.S."/>
            <person name="Martin F."/>
        </authorList>
    </citation>
    <scope>NUCLEOTIDE SEQUENCE [LARGE SCALE GENOMIC DNA]</scope>
    <source>
        <strain evidence="9">h7</strain>
    </source>
</reference>
<feature type="region of interest" description="Disordered" evidence="7">
    <location>
        <begin position="125"/>
        <end position="146"/>
    </location>
</feature>
<dbReference type="InterPro" id="IPR015943">
    <property type="entry name" value="WD40/YVTN_repeat-like_dom_sf"/>
</dbReference>
<protein>
    <submittedName>
        <fullName evidence="8">Uncharacterized protein</fullName>
    </submittedName>
</protein>
<comment type="function">
    <text evidence="6">Required for the formation of N(7)-methylguanine at position 46 (m7G46) in tRNA. In the complex, it is required to stabilize and induce conformational changes of the catalytic subunit.</text>
</comment>
<dbReference type="HOGENOM" id="CLU_023695_0_0_1"/>